<dbReference type="OrthoDB" id="5414888at2759"/>
<feature type="repeat" description="WD" evidence="5">
    <location>
        <begin position="528"/>
        <end position="559"/>
    </location>
</feature>
<dbReference type="InterPro" id="IPR001680">
    <property type="entry name" value="WD40_rpt"/>
</dbReference>
<keyword evidence="8" id="KW-1185">Reference proteome</keyword>
<dbReference type="CDD" id="cd00200">
    <property type="entry name" value="WD40"/>
    <property type="match status" value="2"/>
</dbReference>
<evidence type="ECO:0000256" key="4">
    <source>
        <dbReference type="ARBA" id="ARBA00023242"/>
    </source>
</evidence>
<reference evidence="7" key="2">
    <citation type="submission" date="2017-10" db="EMBL/GenBank/DDBJ databases">
        <title>Ladona fulva Genome sequencing and assembly.</title>
        <authorList>
            <person name="Murali S."/>
            <person name="Richards S."/>
            <person name="Bandaranaike D."/>
            <person name="Bellair M."/>
            <person name="Blankenburg K."/>
            <person name="Chao H."/>
            <person name="Dinh H."/>
            <person name="Doddapaneni H."/>
            <person name="Dugan-Rocha S."/>
            <person name="Elkadiri S."/>
            <person name="Gnanaolivu R."/>
            <person name="Hernandez B."/>
            <person name="Skinner E."/>
            <person name="Javaid M."/>
            <person name="Lee S."/>
            <person name="Li M."/>
            <person name="Ming W."/>
            <person name="Munidasa M."/>
            <person name="Muniz J."/>
            <person name="Nguyen L."/>
            <person name="Hughes D."/>
            <person name="Osuji N."/>
            <person name="Pu L.-L."/>
            <person name="Puazo M."/>
            <person name="Qu C."/>
            <person name="Quiroz J."/>
            <person name="Raj R."/>
            <person name="Weissenberger G."/>
            <person name="Xin Y."/>
            <person name="Zou X."/>
            <person name="Han Y."/>
            <person name="Worley K."/>
            <person name="Muzny D."/>
            <person name="Gibbs R."/>
        </authorList>
    </citation>
    <scope>NUCLEOTIDE SEQUENCE</scope>
    <source>
        <strain evidence="7">Sampled in the wild</strain>
    </source>
</reference>
<evidence type="ECO:0000259" key="6">
    <source>
        <dbReference type="Pfam" id="PF08625"/>
    </source>
</evidence>
<dbReference type="SMART" id="SM00320">
    <property type="entry name" value="WD40"/>
    <property type="match status" value="13"/>
</dbReference>
<evidence type="ECO:0000313" key="8">
    <source>
        <dbReference type="Proteomes" id="UP000792457"/>
    </source>
</evidence>
<feature type="repeat" description="WD" evidence="5">
    <location>
        <begin position="192"/>
        <end position="233"/>
    </location>
</feature>
<keyword evidence="4" id="KW-0539">Nucleus</keyword>
<organism evidence="7 8">
    <name type="scientific">Ladona fulva</name>
    <name type="common">Scarce chaser dragonfly</name>
    <name type="synonym">Libellula fulva</name>
    <dbReference type="NCBI Taxonomy" id="123851"/>
    <lineage>
        <taxon>Eukaryota</taxon>
        <taxon>Metazoa</taxon>
        <taxon>Ecdysozoa</taxon>
        <taxon>Arthropoda</taxon>
        <taxon>Hexapoda</taxon>
        <taxon>Insecta</taxon>
        <taxon>Pterygota</taxon>
        <taxon>Palaeoptera</taxon>
        <taxon>Odonata</taxon>
        <taxon>Epiprocta</taxon>
        <taxon>Anisoptera</taxon>
        <taxon>Libelluloidea</taxon>
        <taxon>Libellulidae</taxon>
        <taxon>Ladona</taxon>
    </lineage>
</organism>
<keyword evidence="2 5" id="KW-0853">WD repeat</keyword>
<evidence type="ECO:0000256" key="2">
    <source>
        <dbReference type="ARBA" id="ARBA00022574"/>
    </source>
</evidence>
<sequence>MEPSVKHKEAFEAQERHGAFYTGGQIQWTKDGKHLLCQCGETVQVLDVEAGRITEILGKNVDEDGAEEHISTFTLSLDDELVVTSHKNNLFRLWKWKDELVLKLWKSVHKGPVARLAFAPENSTLASGGTDGSVRIWNLDHQSCTHNLKGLTGVVSVLKFHPSHKEKIVFAAADNTVIIGWSLNSGQPVLSLKGHFSTVTSLVFVADGDYLISSGRDKVLIFWDLKNEGSIVRTIPTFESIEAMVMLPFGSKLPGIEIEKFAEPSNIHVATAGENGIIRIWQVAKGREVYSQDNSVVNKAAEEGGLAITHLLFNSVGSSLAVVSADHNIIIHELHSFKCVKQFVGFTDEVLDVVFMGKLESHIVVATNSCDIKVYNASNFNCQLVKGHTDIVLSLCVAKTNPFLLASSGKDNTVRLWRMNAEDGVVTAISVGSLHSASVGSVAFSSTTASFLVSVSQDTCLKMWKVPLQCTGSEEVHGSLVVSHTVVAHQKDINGVCVAPNDKLIATASQDKTVKLWSSDSLELLGVLRGHRRGVWSVCFSPVDQVLASASADATIKLWLLEDLSCWKTLEGHDASVLHLEFISRGMQIITSGGDGLMKLWTVKSGECAVSWDAHDGRVWAMAVSKNEKLVVSGGSDSTLVIWKDVTSEKKNEAAKERDLLTEKEQTLANLLQSEKLLSALSLALSLDRPYQVLNIVREIMKKGKGGLEKTVKQLSKTDKEALLKFATTWNCNSKSCYPAQLVISILLDELITIKDDDIAPIVSPSVVEGIIPYTERHFHRLSQLLLDLHLLKLTATQMKITK</sequence>
<dbReference type="InterPro" id="IPR015943">
    <property type="entry name" value="WD40/YVTN_repeat-like_dom_sf"/>
</dbReference>
<accession>A0A8K0JUE0</accession>
<reference evidence="7" key="1">
    <citation type="submission" date="2013-04" db="EMBL/GenBank/DDBJ databases">
        <authorList>
            <person name="Qu J."/>
            <person name="Murali S.C."/>
            <person name="Bandaranaike D."/>
            <person name="Bellair M."/>
            <person name="Blankenburg K."/>
            <person name="Chao H."/>
            <person name="Dinh H."/>
            <person name="Doddapaneni H."/>
            <person name="Downs B."/>
            <person name="Dugan-Rocha S."/>
            <person name="Elkadiri S."/>
            <person name="Gnanaolivu R.D."/>
            <person name="Hernandez B."/>
            <person name="Javaid M."/>
            <person name="Jayaseelan J.C."/>
            <person name="Lee S."/>
            <person name="Li M."/>
            <person name="Ming W."/>
            <person name="Munidasa M."/>
            <person name="Muniz J."/>
            <person name="Nguyen L."/>
            <person name="Ongeri F."/>
            <person name="Osuji N."/>
            <person name="Pu L.-L."/>
            <person name="Puazo M."/>
            <person name="Qu C."/>
            <person name="Quiroz J."/>
            <person name="Raj R."/>
            <person name="Weissenberger G."/>
            <person name="Xin Y."/>
            <person name="Zou X."/>
            <person name="Han Y."/>
            <person name="Richards S."/>
            <person name="Worley K."/>
            <person name="Muzny D."/>
            <person name="Gibbs R."/>
        </authorList>
    </citation>
    <scope>NUCLEOTIDE SEQUENCE</scope>
    <source>
        <strain evidence="7">Sampled in the wild</strain>
    </source>
</reference>
<protein>
    <recommendedName>
        <fullName evidence="6">U3 small nucleolar RNA-associated protein 13 C-terminal domain-containing protein</fullName>
    </recommendedName>
</protein>
<dbReference type="Pfam" id="PF08625">
    <property type="entry name" value="Utp13"/>
    <property type="match status" value="1"/>
</dbReference>
<feature type="repeat" description="WD" evidence="5">
    <location>
        <begin position="612"/>
        <end position="644"/>
    </location>
</feature>
<evidence type="ECO:0000256" key="3">
    <source>
        <dbReference type="ARBA" id="ARBA00022737"/>
    </source>
</evidence>
<dbReference type="PROSITE" id="PS00678">
    <property type="entry name" value="WD_REPEATS_1"/>
    <property type="match status" value="2"/>
</dbReference>
<dbReference type="PANTHER" id="PTHR19854">
    <property type="entry name" value="TRANSDUCIN BETA-LIKE 3"/>
    <property type="match status" value="1"/>
</dbReference>
<feature type="domain" description="U3 small nucleolar RNA-associated protein 13 C-terminal" evidence="6">
    <location>
        <begin position="665"/>
        <end position="799"/>
    </location>
</feature>
<feature type="repeat" description="WD" evidence="5">
    <location>
        <begin position="432"/>
        <end position="466"/>
    </location>
</feature>
<proteinExistence type="predicted"/>
<dbReference type="GO" id="GO:0030686">
    <property type="term" value="C:90S preribosome"/>
    <property type="evidence" value="ECO:0007669"/>
    <property type="project" value="TreeGrafter"/>
</dbReference>
<dbReference type="Gene3D" id="2.130.10.10">
    <property type="entry name" value="YVTN repeat-like/Quinoprotein amine dehydrogenase"/>
    <property type="match status" value="4"/>
</dbReference>
<feature type="repeat" description="WD" evidence="5">
    <location>
        <begin position="486"/>
        <end position="527"/>
    </location>
</feature>
<name>A0A8K0JUE0_LADFU</name>
<comment type="caution">
    <text evidence="7">The sequence shown here is derived from an EMBL/GenBank/DDBJ whole genome shotgun (WGS) entry which is preliminary data.</text>
</comment>
<feature type="repeat" description="WD" evidence="5">
    <location>
        <begin position="570"/>
        <end position="611"/>
    </location>
</feature>
<dbReference type="EMBL" id="KZ308136">
    <property type="protein sequence ID" value="KAG8222504.1"/>
    <property type="molecule type" value="Genomic_DNA"/>
</dbReference>
<feature type="repeat" description="WD" evidence="5">
    <location>
        <begin position="385"/>
        <end position="427"/>
    </location>
</feature>
<dbReference type="PRINTS" id="PR00320">
    <property type="entry name" value="GPROTEINBRPT"/>
</dbReference>
<evidence type="ECO:0000256" key="1">
    <source>
        <dbReference type="ARBA" id="ARBA00004604"/>
    </source>
</evidence>
<dbReference type="Proteomes" id="UP000792457">
    <property type="component" value="Unassembled WGS sequence"/>
</dbReference>
<dbReference type="InterPro" id="IPR013934">
    <property type="entry name" value="Utp13_C"/>
</dbReference>
<feature type="repeat" description="WD" evidence="5">
    <location>
        <begin position="106"/>
        <end position="147"/>
    </location>
</feature>
<dbReference type="InterPro" id="IPR036322">
    <property type="entry name" value="WD40_repeat_dom_sf"/>
</dbReference>
<comment type="subcellular location">
    <subcellularLocation>
        <location evidence="1">Nucleus</location>
        <location evidence="1">Nucleolus</location>
    </subcellularLocation>
</comment>
<gene>
    <name evidence="7" type="ORF">J437_LFUL009607</name>
</gene>
<dbReference type="SUPFAM" id="SSF50978">
    <property type="entry name" value="WD40 repeat-like"/>
    <property type="match status" value="2"/>
</dbReference>
<dbReference type="InterPro" id="IPR019775">
    <property type="entry name" value="WD40_repeat_CS"/>
</dbReference>
<dbReference type="PROSITE" id="PS50294">
    <property type="entry name" value="WD_REPEATS_REGION"/>
    <property type="match status" value="7"/>
</dbReference>
<dbReference type="Pfam" id="PF00400">
    <property type="entry name" value="WD40"/>
    <property type="match status" value="8"/>
</dbReference>
<dbReference type="GO" id="GO:0000472">
    <property type="term" value="P:endonucleolytic cleavage to generate mature 5'-end of SSU-rRNA from (SSU-rRNA, 5.8S rRNA, LSU-rRNA)"/>
    <property type="evidence" value="ECO:0007669"/>
    <property type="project" value="TreeGrafter"/>
</dbReference>
<dbReference type="PROSITE" id="PS50082">
    <property type="entry name" value="WD_REPEATS_2"/>
    <property type="match status" value="8"/>
</dbReference>
<dbReference type="GO" id="GO:0034511">
    <property type="term" value="F:U3 snoRNA binding"/>
    <property type="evidence" value="ECO:0007669"/>
    <property type="project" value="TreeGrafter"/>
</dbReference>
<evidence type="ECO:0000313" key="7">
    <source>
        <dbReference type="EMBL" id="KAG8222504.1"/>
    </source>
</evidence>
<dbReference type="PANTHER" id="PTHR19854:SF15">
    <property type="entry name" value="TRANSDUCIN BETA-LIKE PROTEIN 3"/>
    <property type="match status" value="1"/>
</dbReference>
<evidence type="ECO:0000256" key="5">
    <source>
        <dbReference type="PROSITE-ProRule" id="PRU00221"/>
    </source>
</evidence>
<dbReference type="AlphaFoldDB" id="A0A8K0JUE0"/>
<dbReference type="GO" id="GO:0032040">
    <property type="term" value="C:small-subunit processome"/>
    <property type="evidence" value="ECO:0007669"/>
    <property type="project" value="InterPro"/>
</dbReference>
<keyword evidence="3" id="KW-0677">Repeat</keyword>
<dbReference type="GO" id="GO:0000480">
    <property type="term" value="P:endonucleolytic cleavage in 5'-ETS of tricistronic rRNA transcript (SSU-rRNA, 5.8S rRNA, LSU-rRNA)"/>
    <property type="evidence" value="ECO:0007669"/>
    <property type="project" value="TreeGrafter"/>
</dbReference>
<dbReference type="InterPro" id="IPR020472">
    <property type="entry name" value="WD40_PAC1"/>
</dbReference>